<evidence type="ECO:0000259" key="1">
    <source>
        <dbReference type="Pfam" id="PF04149"/>
    </source>
</evidence>
<evidence type="ECO:0000313" key="2">
    <source>
        <dbReference type="EMBL" id="TBO55215.1"/>
    </source>
</evidence>
<organism evidence="2 3">
    <name type="scientific">Streptomyces kasugaensis</name>
    <dbReference type="NCBI Taxonomy" id="1946"/>
    <lineage>
        <taxon>Bacteria</taxon>
        <taxon>Bacillati</taxon>
        <taxon>Actinomycetota</taxon>
        <taxon>Actinomycetes</taxon>
        <taxon>Kitasatosporales</taxon>
        <taxon>Streptomycetaceae</taxon>
        <taxon>Streptomyces</taxon>
    </lineage>
</organism>
<sequence length="63" mass="6827">MAEFVFVKSSYSGGNAGQECVEVAVNIPGVIAVRDSKDPDGPILRFAPEQWSAFQRMLPLSRG</sequence>
<comment type="caution">
    <text evidence="2">The sequence shown here is derived from an EMBL/GenBank/DDBJ whole genome shotgun (WGS) entry which is preliminary data.</text>
</comment>
<name>A0A4Q9HL02_STRKA</name>
<dbReference type="RefSeq" id="WP_131126168.1">
    <property type="nucleotide sequence ID" value="NZ_SIXH01000564.1"/>
</dbReference>
<dbReference type="Pfam" id="PF04149">
    <property type="entry name" value="DUF397"/>
    <property type="match status" value="1"/>
</dbReference>
<evidence type="ECO:0000313" key="3">
    <source>
        <dbReference type="Proteomes" id="UP000292452"/>
    </source>
</evidence>
<dbReference type="EMBL" id="SIXH01000564">
    <property type="protein sequence ID" value="TBO55215.1"/>
    <property type="molecule type" value="Genomic_DNA"/>
</dbReference>
<gene>
    <name evidence="2" type="ORF">EYS09_34460</name>
</gene>
<dbReference type="InterPro" id="IPR007278">
    <property type="entry name" value="DUF397"/>
</dbReference>
<reference evidence="2 3" key="1">
    <citation type="submission" date="2019-02" db="EMBL/GenBank/DDBJ databases">
        <title>Draft Genome Sequence of Streptomyces sp. AM-2504, identified by 16S rRNA comparative analysis as a Streptomyces Kasugaensis strain.</title>
        <authorList>
            <person name="Napolioni V."/>
            <person name="Giuliodori A.M."/>
            <person name="Spurio R."/>
            <person name="Fabbretti A."/>
        </authorList>
    </citation>
    <scope>NUCLEOTIDE SEQUENCE [LARGE SCALE GENOMIC DNA]</scope>
    <source>
        <strain evidence="2 3">AM-2504</strain>
    </source>
</reference>
<accession>A0A4Q9HL02</accession>
<keyword evidence="3" id="KW-1185">Reference proteome</keyword>
<dbReference type="AlphaFoldDB" id="A0A4Q9HL02"/>
<dbReference type="Proteomes" id="UP000292452">
    <property type="component" value="Unassembled WGS sequence"/>
</dbReference>
<feature type="domain" description="DUF397" evidence="1">
    <location>
        <begin position="6"/>
        <end position="56"/>
    </location>
</feature>
<protein>
    <submittedName>
        <fullName evidence="2">DUF397 domain-containing protein</fullName>
    </submittedName>
</protein>
<proteinExistence type="predicted"/>